<dbReference type="RefSeq" id="WP_238745153.1">
    <property type="nucleotide sequence ID" value="NZ_JAKOOW010000003.1"/>
</dbReference>
<accession>A0ABS9NKL9</accession>
<keyword evidence="1" id="KW-0812">Transmembrane</keyword>
<dbReference type="Proteomes" id="UP001298424">
    <property type="component" value="Unassembled WGS sequence"/>
</dbReference>
<dbReference type="EMBL" id="JAKOOW010000003">
    <property type="protein sequence ID" value="MCG6503122.1"/>
    <property type="molecule type" value="Genomic_DNA"/>
</dbReference>
<feature type="transmembrane region" description="Helical" evidence="1">
    <location>
        <begin position="30"/>
        <end position="51"/>
    </location>
</feature>
<evidence type="ECO:0000256" key="1">
    <source>
        <dbReference type="SAM" id="Phobius"/>
    </source>
</evidence>
<keyword evidence="3" id="KW-1185">Reference proteome</keyword>
<reference evidence="2 3" key="1">
    <citation type="submission" date="2022-02" db="EMBL/GenBank/DDBJ databases">
        <title>Genome sequence data of Kingella unionensis sp. nov. strain CICC 24913 (CCUG 75125).</title>
        <authorList>
            <person name="Xiao M."/>
        </authorList>
    </citation>
    <scope>NUCLEOTIDE SEQUENCE [LARGE SCALE GENOMIC DNA]</scope>
    <source>
        <strain evidence="2 3">CICC 24913</strain>
    </source>
</reference>
<gene>
    <name evidence="2" type="ORF">MB824_01195</name>
</gene>
<organism evidence="2 3">
    <name type="scientific">Kingella pumchi</name>
    <dbReference type="NCBI Taxonomy" id="2779506"/>
    <lineage>
        <taxon>Bacteria</taxon>
        <taxon>Pseudomonadati</taxon>
        <taxon>Pseudomonadota</taxon>
        <taxon>Betaproteobacteria</taxon>
        <taxon>Neisseriales</taxon>
        <taxon>Neisseriaceae</taxon>
        <taxon>Kingella</taxon>
    </lineage>
</organism>
<evidence type="ECO:0000313" key="2">
    <source>
        <dbReference type="EMBL" id="MCG6503122.1"/>
    </source>
</evidence>
<keyword evidence="1" id="KW-1133">Transmembrane helix</keyword>
<keyword evidence="1" id="KW-0472">Membrane</keyword>
<sequence length="115" mass="12686">MKPAAMMKLQTVCSLATITALCLWWRIGDAATPAAGAVLLAANAVYWWLAWKLGAAARSARERFDAAPDETRRWMAEHLSGRRIADIKTLREHYGLSLRDAVAVLDAYRADDKAA</sequence>
<comment type="caution">
    <text evidence="2">The sequence shown here is derived from an EMBL/GenBank/DDBJ whole genome shotgun (WGS) entry which is preliminary data.</text>
</comment>
<proteinExistence type="predicted"/>
<protein>
    <submittedName>
        <fullName evidence="2">Uncharacterized protein</fullName>
    </submittedName>
</protein>
<name>A0ABS9NKL9_9NEIS</name>
<evidence type="ECO:0000313" key="3">
    <source>
        <dbReference type="Proteomes" id="UP001298424"/>
    </source>
</evidence>